<organism evidence="6 7">
    <name type="scientific">Streptomyces evansiae</name>
    <dbReference type="NCBI Taxonomy" id="3075535"/>
    <lineage>
        <taxon>Bacteria</taxon>
        <taxon>Bacillati</taxon>
        <taxon>Actinomycetota</taxon>
        <taxon>Actinomycetes</taxon>
        <taxon>Kitasatosporales</taxon>
        <taxon>Streptomycetaceae</taxon>
        <taxon>Streptomyces</taxon>
    </lineage>
</organism>
<keyword evidence="2 3" id="KW-0067">ATP-binding</keyword>
<sequence>MNEVLPHGVTGVHALPADHHDGPWDAVLVPSRVKERLLATALLVLRHGARLAGSATAPHGLIVLAGPPGTGKSTLARGLAQAVARELAPRGATTLVEADPHAFPSELLGESQRAVARLFGETLPELAARRPHTLVLFDEVEALAVRRQSASFDTNPVDVHRATDAVLSGLDSLRAARPGTLLVVTTNFPEAVDEAFLSRADLLVRTGLPGEDVVPLIVADSLRELAAQWPGLRALAGDEETHRAVAKRLAGLDGRRIRKAVHAALAQRLAVAREPELLGVRDLLSAAEEAAAELGSRTAGTGPKDTRSARSG</sequence>
<dbReference type="InterPro" id="IPR003960">
    <property type="entry name" value="ATPase_AAA_CS"/>
</dbReference>
<dbReference type="GO" id="GO:0005524">
    <property type="term" value="F:ATP binding"/>
    <property type="evidence" value="ECO:0007669"/>
    <property type="project" value="UniProtKB-KW"/>
</dbReference>
<comment type="similarity">
    <text evidence="3">Belongs to the AAA ATPase family.</text>
</comment>
<dbReference type="AlphaFoldDB" id="A0ABD5E200"/>
<evidence type="ECO:0000256" key="3">
    <source>
        <dbReference type="RuleBase" id="RU003651"/>
    </source>
</evidence>
<gene>
    <name evidence="6" type="ORF">RM574_08225</name>
</gene>
<dbReference type="RefSeq" id="WP_311676841.1">
    <property type="nucleotide sequence ID" value="NZ_JAVRER010000009.1"/>
</dbReference>
<dbReference type="PANTHER" id="PTHR45991:SF1">
    <property type="entry name" value="PACHYTENE CHECKPOINT PROTEIN 2 HOMOLOG"/>
    <property type="match status" value="1"/>
</dbReference>
<comment type="caution">
    <text evidence="6">The sequence shown here is derived from an EMBL/GenBank/DDBJ whole genome shotgun (WGS) entry which is preliminary data.</text>
</comment>
<feature type="domain" description="AAA+ ATPase" evidence="5">
    <location>
        <begin position="58"/>
        <end position="210"/>
    </location>
</feature>
<evidence type="ECO:0000256" key="1">
    <source>
        <dbReference type="ARBA" id="ARBA00022741"/>
    </source>
</evidence>
<evidence type="ECO:0000259" key="5">
    <source>
        <dbReference type="SMART" id="SM00382"/>
    </source>
</evidence>
<name>A0ABD5E200_9ACTN</name>
<evidence type="ECO:0000313" key="6">
    <source>
        <dbReference type="EMBL" id="MDT0415476.1"/>
    </source>
</evidence>
<reference evidence="7" key="1">
    <citation type="submission" date="2023-07" db="EMBL/GenBank/DDBJ databases">
        <title>30 novel species of actinomycetes from the DSMZ collection.</title>
        <authorList>
            <person name="Nouioui I."/>
        </authorList>
    </citation>
    <scope>NUCLEOTIDE SEQUENCE [LARGE SCALE GENOMIC DNA]</scope>
    <source>
        <strain evidence="7">DSM 41982</strain>
    </source>
</reference>
<accession>A0ABD5E200</accession>
<dbReference type="SMART" id="SM00382">
    <property type="entry name" value="AAA"/>
    <property type="match status" value="1"/>
</dbReference>
<dbReference type="Pfam" id="PF00004">
    <property type="entry name" value="AAA"/>
    <property type="match status" value="1"/>
</dbReference>
<evidence type="ECO:0000256" key="2">
    <source>
        <dbReference type="ARBA" id="ARBA00022840"/>
    </source>
</evidence>
<dbReference type="Proteomes" id="UP001183607">
    <property type="component" value="Unassembled WGS sequence"/>
</dbReference>
<dbReference type="InterPro" id="IPR003593">
    <property type="entry name" value="AAA+_ATPase"/>
</dbReference>
<feature type="region of interest" description="Disordered" evidence="4">
    <location>
        <begin position="292"/>
        <end position="312"/>
    </location>
</feature>
<keyword evidence="1 3" id="KW-0547">Nucleotide-binding</keyword>
<dbReference type="PROSITE" id="PS00674">
    <property type="entry name" value="AAA"/>
    <property type="match status" value="1"/>
</dbReference>
<dbReference type="EMBL" id="JAVRER010000009">
    <property type="protein sequence ID" value="MDT0415476.1"/>
    <property type="molecule type" value="Genomic_DNA"/>
</dbReference>
<dbReference type="InterPro" id="IPR003959">
    <property type="entry name" value="ATPase_AAA_core"/>
</dbReference>
<proteinExistence type="inferred from homology"/>
<dbReference type="InterPro" id="IPR027417">
    <property type="entry name" value="P-loop_NTPase"/>
</dbReference>
<dbReference type="SUPFAM" id="SSF52540">
    <property type="entry name" value="P-loop containing nucleoside triphosphate hydrolases"/>
    <property type="match status" value="1"/>
</dbReference>
<evidence type="ECO:0000313" key="7">
    <source>
        <dbReference type="Proteomes" id="UP001183607"/>
    </source>
</evidence>
<dbReference type="Gene3D" id="3.40.50.300">
    <property type="entry name" value="P-loop containing nucleotide triphosphate hydrolases"/>
    <property type="match status" value="1"/>
</dbReference>
<dbReference type="InterPro" id="IPR044539">
    <property type="entry name" value="Pch2-like"/>
</dbReference>
<protein>
    <submittedName>
        <fullName evidence="6">AAA family ATPase</fullName>
    </submittedName>
</protein>
<evidence type="ECO:0000256" key="4">
    <source>
        <dbReference type="SAM" id="MobiDB-lite"/>
    </source>
</evidence>
<dbReference type="PANTHER" id="PTHR45991">
    <property type="entry name" value="PACHYTENE CHECKPOINT PROTEIN 2"/>
    <property type="match status" value="1"/>
</dbReference>